<accession>A0ABS2QKR9</accession>
<dbReference type="InterPro" id="IPR015424">
    <property type="entry name" value="PyrdxlP-dep_Trfase"/>
</dbReference>
<evidence type="ECO:0000313" key="3">
    <source>
        <dbReference type="Proteomes" id="UP000823486"/>
    </source>
</evidence>
<dbReference type="PANTHER" id="PTHR46658">
    <property type="entry name" value="CYS OR MET METABOLISM PYRIDOXAL-PHOSPHATE-DEPENDENT ENZYME"/>
    <property type="match status" value="1"/>
</dbReference>
<dbReference type="InterPro" id="IPR009651">
    <property type="entry name" value="Met_g_lyase_put"/>
</dbReference>
<dbReference type="Gene3D" id="3.40.640.10">
    <property type="entry name" value="Type I PLP-dependent aspartate aminotransferase-like (Major domain)"/>
    <property type="match status" value="1"/>
</dbReference>
<reference evidence="2 3" key="1">
    <citation type="submission" date="2021-01" db="EMBL/GenBank/DDBJ databases">
        <title>Genomic Encyclopedia of Type Strains, Phase IV (KMG-IV): sequencing the most valuable type-strain genomes for metagenomic binning, comparative biology and taxonomic classification.</title>
        <authorList>
            <person name="Goeker M."/>
        </authorList>
    </citation>
    <scope>NUCLEOTIDE SEQUENCE [LARGE SCALE GENOMIC DNA]</scope>
    <source>
        <strain evidence="2 3">DSM 105482</strain>
    </source>
</reference>
<protein>
    <submittedName>
        <fullName evidence="2">Cystathionine beta-lyase family protein involved in aluminum resistance</fullName>
    </submittedName>
</protein>
<proteinExistence type="predicted"/>
<gene>
    <name evidence="2" type="ORF">JOC77_003200</name>
</gene>
<dbReference type="Proteomes" id="UP000823486">
    <property type="component" value="Unassembled WGS sequence"/>
</dbReference>
<organism evidence="2 3">
    <name type="scientific">Peribacillus deserti</name>
    <dbReference type="NCBI Taxonomy" id="673318"/>
    <lineage>
        <taxon>Bacteria</taxon>
        <taxon>Bacillati</taxon>
        <taxon>Bacillota</taxon>
        <taxon>Bacilli</taxon>
        <taxon>Bacillales</taxon>
        <taxon>Bacillaceae</taxon>
        <taxon>Peribacillus</taxon>
    </lineage>
</organism>
<keyword evidence="3" id="KW-1185">Reference proteome</keyword>
<dbReference type="RefSeq" id="WP_204544714.1">
    <property type="nucleotide sequence ID" value="NZ_JAFBFI010000015.1"/>
</dbReference>
<evidence type="ECO:0000259" key="1">
    <source>
        <dbReference type="PROSITE" id="PS50222"/>
    </source>
</evidence>
<comment type="caution">
    <text evidence="2">The sequence shown here is derived from an EMBL/GenBank/DDBJ whole genome shotgun (WGS) entry which is preliminary data.</text>
</comment>
<dbReference type="Gene3D" id="3.90.1150.60">
    <property type="entry name" value="Methioning gamme-lyase, C-terminal domain"/>
    <property type="match status" value="1"/>
</dbReference>
<name>A0ABS2QKR9_9BACI</name>
<feature type="domain" description="EF-hand" evidence="1">
    <location>
        <begin position="133"/>
        <end position="168"/>
    </location>
</feature>
<dbReference type="EMBL" id="JAFBFI010000015">
    <property type="protein sequence ID" value="MBM7693756.1"/>
    <property type="molecule type" value="Genomic_DNA"/>
</dbReference>
<dbReference type="SUPFAM" id="SSF53383">
    <property type="entry name" value="PLP-dependent transferases"/>
    <property type="match status" value="1"/>
</dbReference>
<dbReference type="Pfam" id="PF06838">
    <property type="entry name" value="Met_gamma_lyase"/>
    <property type="match status" value="1"/>
</dbReference>
<sequence length="421" mass="45821">MFEFLQNGGRLQRLSESVEQRIASLHKRADAKIETNQFRVLKSFQKHKVSDSHFNPSTGYGYDDIGRDTLESIYADVFGGEAGLVRPQIISGTHAISTSLFGVLRPGDELLYITGKPYDTLEEIVGIRGNGVGSLKEFNISYQAVDLNDDGRVDFEAVQKAVKPNTKMIGIQRSKGYATRPSFTVDEISEMISFVKELKSDVIVFVDNCYGEFVEEKEPCHVGADLMAGSLIKNPGGGLAKTGGYIVGRKDLVEACSYRLTSPGIGAEAGASLYSLQEMYQGFFLAPHVVGQAVKGAIFTSALLSELGMNTHPAWDAKRTDLIQSVQFDDRDKMVAFCQAIQFASPVNSHVTPYPSYMPGYEDDVIMAAGTFIQGASIELTADGPTRAPYTAYVQGGLTYSHVKIAVLSAVDSLISKNLLD</sequence>
<dbReference type="PANTHER" id="PTHR46658:SF1">
    <property type="entry name" value="CYS OR MET METABOLISM PYRIDOXAL-PHOSPHATE-DEPENDENT ENZYME"/>
    <property type="match status" value="1"/>
</dbReference>
<evidence type="ECO:0000313" key="2">
    <source>
        <dbReference type="EMBL" id="MBM7693756.1"/>
    </source>
</evidence>
<dbReference type="InterPro" id="IPR015421">
    <property type="entry name" value="PyrdxlP-dep_Trfase_major"/>
</dbReference>
<dbReference type="PROSITE" id="PS50222">
    <property type="entry name" value="EF_HAND_2"/>
    <property type="match status" value="1"/>
</dbReference>
<dbReference type="InterPro" id="IPR002048">
    <property type="entry name" value="EF_hand_dom"/>
</dbReference>